<dbReference type="InterPro" id="IPR011059">
    <property type="entry name" value="Metal-dep_hydrolase_composite"/>
</dbReference>
<reference evidence="7 8" key="1">
    <citation type="submission" date="2016-01" db="EMBL/GenBank/DDBJ databases">
        <title>Genome sequencing of Roseivirga spongicola UST030701-084.</title>
        <authorList>
            <person name="Selvaratnam C."/>
            <person name="Thevarajoo S."/>
            <person name="Goh K.M."/>
            <person name="Ee R."/>
            <person name="Chan K.-G."/>
            <person name="Chong C.S."/>
        </authorList>
    </citation>
    <scope>NUCLEOTIDE SEQUENCE [LARGE SCALE GENOMIC DNA]</scope>
    <source>
        <strain evidence="7 8">UST030701-084</strain>
    </source>
</reference>
<evidence type="ECO:0000259" key="6">
    <source>
        <dbReference type="Pfam" id="PF01979"/>
    </source>
</evidence>
<dbReference type="SUPFAM" id="SSF51338">
    <property type="entry name" value="Composite domain of metallo-dependent hydrolases"/>
    <property type="match status" value="1"/>
</dbReference>
<dbReference type="PROSITE" id="PS00482">
    <property type="entry name" value="DIHYDROOROTASE_1"/>
    <property type="match status" value="1"/>
</dbReference>
<dbReference type="Gene3D" id="1.20.58.520">
    <property type="entry name" value="Amidohydrolase"/>
    <property type="match status" value="1"/>
</dbReference>
<sequence length="468" mass="51417">MKTRTFFLLFALTIIACQPKESVDILITHAEVIDVETGEIWSDQMIGINDGTIVFISDDDAKDYNAKETIEADGNYVIPGLWDMHIHFRGGEELVEENKSLIPLFLANGITGVREAGGDMTQKIFEWQDAIEAGTMKGPKIFTSGPKLDGPGGTWAGSIPVTTQEEAFEAVDSLIDLGSDFVKLYDSRISRDAYIWILEEAKRRGIKTSGHMPFSVLLNEAVEAGLGSVEHLYYVLKGTSTEEQEVTDDVIAGKASFWGSMNRLMATTTKEQEQAAFNLLRDNNTYVTPTLYIGNVLTYLKEVDHANDQYLNYVGDGIIDTYQGRIRSALNANEEFTQMRIDLNNTFVNLVPKLHKAGVTLLAGSDCGASNSYVYPGESLHGELKALVDAGLPEIEALKAATINGAKFLEVDSFYGSLKTGKSGDLLILNDNPLEDISNSKNISGMVLQGKVYTKSDMDAMLESVRKK</sequence>
<dbReference type="PANTHER" id="PTHR43135:SF3">
    <property type="entry name" value="ALPHA-D-RIBOSE 1-METHYLPHOSPHONATE 5-TRIPHOSPHATE DIPHOSPHATASE"/>
    <property type="match status" value="1"/>
</dbReference>
<dbReference type="OrthoDB" id="9797498at2"/>
<dbReference type="InterPro" id="IPR006680">
    <property type="entry name" value="Amidohydro-rel"/>
</dbReference>
<dbReference type="AlphaFoldDB" id="A0A150XAH8"/>
<dbReference type="Gene3D" id="3.40.50.10910">
    <property type="entry name" value="Amidohydrolase"/>
    <property type="match status" value="1"/>
</dbReference>
<dbReference type="Gene3D" id="3.30.110.90">
    <property type="entry name" value="Amidohydrolase"/>
    <property type="match status" value="1"/>
</dbReference>
<dbReference type="Pfam" id="PF01979">
    <property type="entry name" value="Amidohydro_1"/>
    <property type="match status" value="1"/>
</dbReference>
<dbReference type="InterPro" id="IPR032466">
    <property type="entry name" value="Metal_Hydrolase"/>
</dbReference>
<proteinExistence type="inferred from homology"/>
<dbReference type="Proteomes" id="UP000075606">
    <property type="component" value="Unassembled WGS sequence"/>
</dbReference>
<dbReference type="InterPro" id="IPR051781">
    <property type="entry name" value="Metallo-dep_Hydrolase"/>
</dbReference>
<gene>
    <name evidence="7" type="ORF">AWW68_07845</name>
</gene>
<dbReference type="SUPFAM" id="SSF51556">
    <property type="entry name" value="Metallo-dependent hydrolases"/>
    <property type="match status" value="1"/>
</dbReference>
<keyword evidence="5" id="KW-0378">Hydrolase</keyword>
<dbReference type="RefSeq" id="WP_068219517.1">
    <property type="nucleotide sequence ID" value="NZ_LRPC01000012.1"/>
</dbReference>
<evidence type="ECO:0000313" key="8">
    <source>
        <dbReference type="Proteomes" id="UP000075606"/>
    </source>
</evidence>
<accession>A0A150XAH8</accession>
<dbReference type="InterPro" id="IPR002195">
    <property type="entry name" value="Dihydroorotase_CS"/>
</dbReference>
<protein>
    <recommendedName>
        <fullName evidence="6">Amidohydrolase-related domain-containing protein</fullName>
    </recommendedName>
</protein>
<name>A0A150XAH8_9BACT</name>
<evidence type="ECO:0000256" key="1">
    <source>
        <dbReference type="ARBA" id="ARBA00001947"/>
    </source>
</evidence>
<comment type="function">
    <text evidence="2">Catalyzes the reversible cyclization of carbamoyl aspartate to dihydroorotate.</text>
</comment>
<evidence type="ECO:0000256" key="3">
    <source>
        <dbReference type="ARBA" id="ARBA00010286"/>
    </source>
</evidence>
<feature type="domain" description="Amidohydrolase-related" evidence="6">
    <location>
        <begin position="76"/>
        <end position="452"/>
    </location>
</feature>
<dbReference type="STRING" id="333140.AWW68_07845"/>
<keyword evidence="8" id="KW-1185">Reference proteome</keyword>
<organism evidence="7 8">
    <name type="scientific">Roseivirga spongicola</name>
    <dbReference type="NCBI Taxonomy" id="333140"/>
    <lineage>
        <taxon>Bacteria</taxon>
        <taxon>Pseudomonadati</taxon>
        <taxon>Bacteroidota</taxon>
        <taxon>Cytophagia</taxon>
        <taxon>Cytophagales</taxon>
        <taxon>Roseivirgaceae</taxon>
        <taxon>Roseivirga</taxon>
    </lineage>
</organism>
<comment type="similarity">
    <text evidence="3">Belongs to the metallo-dependent hydrolases superfamily. DHOase family. Class I DHOase subfamily.</text>
</comment>
<evidence type="ECO:0000256" key="5">
    <source>
        <dbReference type="ARBA" id="ARBA00022801"/>
    </source>
</evidence>
<evidence type="ECO:0000256" key="2">
    <source>
        <dbReference type="ARBA" id="ARBA00002368"/>
    </source>
</evidence>
<dbReference type="GO" id="GO:0046872">
    <property type="term" value="F:metal ion binding"/>
    <property type="evidence" value="ECO:0007669"/>
    <property type="project" value="UniProtKB-KW"/>
</dbReference>
<comment type="cofactor">
    <cofactor evidence="1">
        <name>Zn(2+)</name>
        <dbReference type="ChEBI" id="CHEBI:29105"/>
    </cofactor>
</comment>
<dbReference type="Gene3D" id="2.30.40.10">
    <property type="entry name" value="Urease, subunit C, domain 1"/>
    <property type="match status" value="1"/>
</dbReference>
<comment type="caution">
    <text evidence="7">The sequence shown here is derived from an EMBL/GenBank/DDBJ whole genome shotgun (WGS) entry which is preliminary data.</text>
</comment>
<evidence type="ECO:0000313" key="7">
    <source>
        <dbReference type="EMBL" id="KYG75739.1"/>
    </source>
</evidence>
<keyword evidence="4" id="KW-0479">Metal-binding</keyword>
<dbReference type="EMBL" id="LRPC01000012">
    <property type="protein sequence ID" value="KYG75739.1"/>
    <property type="molecule type" value="Genomic_DNA"/>
</dbReference>
<dbReference type="PROSITE" id="PS51257">
    <property type="entry name" value="PROKAR_LIPOPROTEIN"/>
    <property type="match status" value="1"/>
</dbReference>
<dbReference type="PANTHER" id="PTHR43135">
    <property type="entry name" value="ALPHA-D-RIBOSE 1-METHYLPHOSPHONATE 5-TRIPHOSPHATE DIPHOSPHATASE"/>
    <property type="match status" value="1"/>
</dbReference>
<evidence type="ECO:0000256" key="4">
    <source>
        <dbReference type="ARBA" id="ARBA00022723"/>
    </source>
</evidence>
<dbReference type="GO" id="GO:0016812">
    <property type="term" value="F:hydrolase activity, acting on carbon-nitrogen (but not peptide) bonds, in cyclic amides"/>
    <property type="evidence" value="ECO:0007669"/>
    <property type="project" value="InterPro"/>
</dbReference>